<proteinExistence type="predicted"/>
<dbReference type="Gene3D" id="2.60.40.3340">
    <property type="entry name" value="Domain of unknown function DUF4426"/>
    <property type="match status" value="1"/>
</dbReference>
<sequence>MPGHLKWRLFFAGLVALNPPVSAEQLVRHGPYEIHYTAIASTLIPAPVAAKHGIVRAENRVIANIAIRVSGKPVAAVITGTAENILNQRQPLDFHEVIEQKAVYYLAEQIINEKDMIRYTISIQPTGSEETYELAFQRQYN</sequence>
<gene>
    <name evidence="2" type="ORF">METZ01_LOCUS206257</name>
</gene>
<name>A0A382ETY0_9ZZZZ</name>
<dbReference type="InterPro" id="IPR025218">
    <property type="entry name" value="DUF4426"/>
</dbReference>
<dbReference type="EMBL" id="UINC01045983">
    <property type="protein sequence ID" value="SVB53403.1"/>
    <property type="molecule type" value="Genomic_DNA"/>
</dbReference>
<evidence type="ECO:0000313" key="2">
    <source>
        <dbReference type="EMBL" id="SVB53403.1"/>
    </source>
</evidence>
<organism evidence="2">
    <name type="scientific">marine metagenome</name>
    <dbReference type="NCBI Taxonomy" id="408172"/>
    <lineage>
        <taxon>unclassified sequences</taxon>
        <taxon>metagenomes</taxon>
        <taxon>ecological metagenomes</taxon>
    </lineage>
</organism>
<protein>
    <recommendedName>
        <fullName evidence="1">DUF4426 domain-containing protein</fullName>
    </recommendedName>
</protein>
<feature type="domain" description="DUF4426" evidence="1">
    <location>
        <begin position="28"/>
        <end position="139"/>
    </location>
</feature>
<dbReference type="Pfam" id="PF14467">
    <property type="entry name" value="DUF4426"/>
    <property type="match status" value="1"/>
</dbReference>
<evidence type="ECO:0000259" key="1">
    <source>
        <dbReference type="Pfam" id="PF14467"/>
    </source>
</evidence>
<accession>A0A382ETY0</accession>
<reference evidence="2" key="1">
    <citation type="submission" date="2018-05" db="EMBL/GenBank/DDBJ databases">
        <authorList>
            <person name="Lanie J.A."/>
            <person name="Ng W.-L."/>
            <person name="Kazmierczak K.M."/>
            <person name="Andrzejewski T.M."/>
            <person name="Davidsen T.M."/>
            <person name="Wayne K.J."/>
            <person name="Tettelin H."/>
            <person name="Glass J.I."/>
            <person name="Rusch D."/>
            <person name="Podicherti R."/>
            <person name="Tsui H.-C.T."/>
            <person name="Winkler M.E."/>
        </authorList>
    </citation>
    <scope>NUCLEOTIDE SEQUENCE</scope>
</reference>
<dbReference type="AlphaFoldDB" id="A0A382ETY0"/>